<reference evidence="3" key="1">
    <citation type="submission" date="2020-12" db="UniProtKB">
        <authorList>
            <consortium name="WormBaseParasite"/>
        </authorList>
    </citation>
    <scope>IDENTIFICATION</scope>
    <source>
        <strain evidence="3">MHco3</strain>
    </source>
</reference>
<organism evidence="2 3">
    <name type="scientific">Haemonchus contortus</name>
    <name type="common">Barber pole worm</name>
    <dbReference type="NCBI Taxonomy" id="6289"/>
    <lineage>
        <taxon>Eukaryota</taxon>
        <taxon>Metazoa</taxon>
        <taxon>Ecdysozoa</taxon>
        <taxon>Nematoda</taxon>
        <taxon>Chromadorea</taxon>
        <taxon>Rhabditida</taxon>
        <taxon>Rhabditina</taxon>
        <taxon>Rhabditomorpha</taxon>
        <taxon>Strongyloidea</taxon>
        <taxon>Trichostrongylidae</taxon>
        <taxon>Haemonchus</taxon>
    </lineage>
</organism>
<feature type="region of interest" description="Disordered" evidence="1">
    <location>
        <begin position="1"/>
        <end position="29"/>
    </location>
</feature>
<accession>A0A7I4XW58</accession>
<evidence type="ECO:0000256" key="1">
    <source>
        <dbReference type="SAM" id="MobiDB-lite"/>
    </source>
</evidence>
<dbReference type="WBParaSite" id="HCON_00020725-00001">
    <property type="protein sequence ID" value="HCON_00020725-00001"/>
    <property type="gene ID" value="HCON_00020725"/>
</dbReference>
<sequence length="29" mass="3176">MNFNTDNLGTSPSGVSGCSAYWDVRNARR</sequence>
<proteinExistence type="predicted"/>
<evidence type="ECO:0000313" key="2">
    <source>
        <dbReference type="Proteomes" id="UP000025227"/>
    </source>
</evidence>
<feature type="compositionally biased region" description="Polar residues" evidence="1">
    <location>
        <begin position="1"/>
        <end position="16"/>
    </location>
</feature>
<dbReference type="AlphaFoldDB" id="A0A7I4XW58"/>
<dbReference type="Proteomes" id="UP000025227">
    <property type="component" value="Unplaced"/>
</dbReference>
<protein>
    <submittedName>
        <fullName evidence="3">Uncharacterized protein</fullName>
    </submittedName>
</protein>
<name>A0A7I4XW58_HAECO</name>
<keyword evidence="2" id="KW-1185">Reference proteome</keyword>
<evidence type="ECO:0000313" key="3">
    <source>
        <dbReference type="WBParaSite" id="HCON_00020725-00001"/>
    </source>
</evidence>